<organism evidence="1 2">
    <name type="scientific">Photobacterium damselae subsp. damselae</name>
    <name type="common">Listonella damsela</name>
    <dbReference type="NCBI Taxonomy" id="85581"/>
    <lineage>
        <taxon>Bacteria</taxon>
        <taxon>Pseudomonadati</taxon>
        <taxon>Pseudomonadota</taxon>
        <taxon>Gammaproteobacteria</taxon>
        <taxon>Vibrionales</taxon>
        <taxon>Vibrionaceae</taxon>
        <taxon>Photobacterium</taxon>
    </lineage>
</organism>
<accession>A0A850R0P1</accession>
<proteinExistence type="predicted"/>
<protein>
    <submittedName>
        <fullName evidence="1">Uncharacterized protein</fullName>
    </submittedName>
</protein>
<reference evidence="1 2" key="1">
    <citation type="submission" date="2020-06" db="EMBL/GenBank/DDBJ databases">
        <title>Photobacterium damselae subsp. damselae comparative genomics.</title>
        <authorList>
            <person name="Osorio C.R."/>
        </authorList>
    </citation>
    <scope>NUCLEOTIDE SEQUENCE [LARGE SCALE GENOMIC DNA]</scope>
    <source>
        <strain evidence="1 2">TW250/03</strain>
    </source>
</reference>
<evidence type="ECO:0000313" key="2">
    <source>
        <dbReference type="Proteomes" id="UP000533429"/>
    </source>
</evidence>
<dbReference type="EMBL" id="JABXOR010000670">
    <property type="protein sequence ID" value="NVP00691.1"/>
    <property type="molecule type" value="Genomic_DNA"/>
</dbReference>
<dbReference type="Proteomes" id="UP000533429">
    <property type="component" value="Unassembled WGS sequence"/>
</dbReference>
<dbReference type="Pfam" id="PF09673">
    <property type="entry name" value="TrbC_Ftype"/>
    <property type="match status" value="1"/>
</dbReference>
<comment type="caution">
    <text evidence="1">The sequence shown here is derived from an EMBL/GenBank/DDBJ whole genome shotgun (WGS) entry which is preliminary data.</text>
</comment>
<gene>
    <name evidence="1" type="ORF">HWA77_10755</name>
</gene>
<name>A0A850R0P1_PHODD</name>
<dbReference type="InterPro" id="IPR019106">
    <property type="entry name" value="T4SS_TrbC"/>
</dbReference>
<evidence type="ECO:0000313" key="1">
    <source>
        <dbReference type="EMBL" id="NVP00691.1"/>
    </source>
</evidence>
<sequence length="383" mass="43907">MISLSISVLISASVQAEQIDDYNKKLLQSSTTHQIDSDFADALKAQRNSESFREAQMFGQELLKKQFDQKSDLIPQLPKDDKLYFEILVSESMGDDTLRTLMERYAGQDNVSFIIRGFTDKERTFTDVIKRMQRLVVNIEPQPYIKLDPRPFEDMDINEVPYMYAKKNDHFIAGVYGLTNPSWLKEKIEQGQKGELGKWGNTVSISEKSITDIIAERIEKLDKDKIIQGAKDAYWTKKVFVELPMATKNITRTFKPEILITNDIVSSEGVIVAKAGTKINLLEIKPFFKKIVVFDATDPRQVELVKNIHKEENQATTYVTTKVKREQKWKAIKNVESEIGYSVYLLNSDLIKAFNLKSIPSIVTADNSNHVFNIQEFDVRTSQ</sequence>
<dbReference type="AlphaFoldDB" id="A0A850R0P1"/>